<evidence type="ECO:0000256" key="2">
    <source>
        <dbReference type="SAM" id="SignalP"/>
    </source>
</evidence>
<reference evidence="5" key="1">
    <citation type="submission" date="2015-08" db="EMBL/GenBank/DDBJ databases">
        <authorList>
            <person name="Varghese N."/>
        </authorList>
    </citation>
    <scope>NUCLEOTIDE SEQUENCE [LARGE SCALE GENOMIC DNA]</scope>
    <source>
        <strain evidence="5">DSM 17901</strain>
    </source>
</reference>
<dbReference type="RefSeq" id="WP_211256795.1">
    <property type="nucleotide sequence ID" value="NZ_CYHA01000001.1"/>
</dbReference>
<dbReference type="PANTHER" id="PTHR34606">
    <property type="entry name" value="BON DOMAIN-CONTAINING PROTEIN"/>
    <property type="match status" value="1"/>
</dbReference>
<evidence type="ECO:0000259" key="3">
    <source>
        <dbReference type="PROSITE" id="PS50914"/>
    </source>
</evidence>
<dbReference type="InterPro" id="IPR007055">
    <property type="entry name" value="BON_dom"/>
</dbReference>
<dbReference type="STRING" id="375574.GCA_001418035_00577"/>
<keyword evidence="1 2" id="KW-0732">Signal</keyword>
<dbReference type="PANTHER" id="PTHR34606:SF4">
    <property type="entry name" value="OUTER MEMBRANE LIPOPROTEIN DOLP"/>
    <property type="match status" value="1"/>
</dbReference>
<dbReference type="InterPro" id="IPR051686">
    <property type="entry name" value="Lipoprotein_DolP"/>
</dbReference>
<organism evidence="4 5">
    <name type="scientific">Gulbenkiania indica</name>
    <dbReference type="NCBI Taxonomy" id="375574"/>
    <lineage>
        <taxon>Bacteria</taxon>
        <taxon>Pseudomonadati</taxon>
        <taxon>Pseudomonadota</taxon>
        <taxon>Betaproteobacteria</taxon>
        <taxon>Neisseriales</taxon>
        <taxon>Chromobacteriaceae</taxon>
        <taxon>Gulbenkiania</taxon>
    </lineage>
</organism>
<evidence type="ECO:0000313" key="4">
    <source>
        <dbReference type="EMBL" id="CUA81932.1"/>
    </source>
</evidence>
<protein>
    <submittedName>
        <fullName evidence="4">Osmotically-inducible protein OsmY, contains BON domain</fullName>
    </submittedName>
</protein>
<evidence type="ECO:0000256" key="1">
    <source>
        <dbReference type="ARBA" id="ARBA00022729"/>
    </source>
</evidence>
<proteinExistence type="predicted"/>
<evidence type="ECO:0000313" key="5">
    <source>
        <dbReference type="Proteomes" id="UP000243535"/>
    </source>
</evidence>
<feature type="signal peptide" evidence="2">
    <location>
        <begin position="1"/>
        <end position="21"/>
    </location>
</feature>
<feature type="domain" description="BON" evidence="3">
    <location>
        <begin position="123"/>
        <end position="190"/>
    </location>
</feature>
<dbReference type="Pfam" id="PF04972">
    <property type="entry name" value="BON"/>
    <property type="match status" value="2"/>
</dbReference>
<dbReference type="SMART" id="SM00749">
    <property type="entry name" value="BON"/>
    <property type="match status" value="2"/>
</dbReference>
<dbReference type="Gene3D" id="3.30.1340.30">
    <property type="match status" value="1"/>
</dbReference>
<dbReference type="PROSITE" id="PS51257">
    <property type="entry name" value="PROKAR_LIPOPROTEIN"/>
    <property type="match status" value="1"/>
</dbReference>
<accession>A0A0K6GTJ4</accession>
<name>A0A0K6GTJ4_9NEIS</name>
<dbReference type="InterPro" id="IPR014004">
    <property type="entry name" value="Transpt-assoc_nodulatn_dom_bac"/>
</dbReference>
<keyword evidence="5" id="KW-1185">Reference proteome</keyword>
<dbReference type="EMBL" id="CYHA01000001">
    <property type="protein sequence ID" value="CUA81932.1"/>
    <property type="molecule type" value="Genomic_DNA"/>
</dbReference>
<feature type="domain" description="BON" evidence="3">
    <location>
        <begin position="48"/>
        <end position="114"/>
    </location>
</feature>
<feature type="chain" id="PRO_5005503312" evidence="2">
    <location>
        <begin position="22"/>
        <end position="196"/>
    </location>
</feature>
<dbReference type="AlphaFoldDB" id="A0A0K6GTJ4"/>
<sequence length="196" mass="20922">MRRRTLTAVLMAAALSSSLSACFPLLATGAVGATMVATDRRTSGAYVDDQGIEIKARHQVESRLPSAHVNITSYNRAVLMTGEVPSEAARAEAELIVRGVPNVRKVYNHTVVAPASGITERNQDTWITTKIRTNLLNAQGFNPSHVKVVTERGVTYVFGLVTQAEGEAAAAAVSRTAGVQKVVTLFEYIAEVQPAS</sequence>
<dbReference type="PROSITE" id="PS50914">
    <property type="entry name" value="BON"/>
    <property type="match status" value="2"/>
</dbReference>
<dbReference type="Proteomes" id="UP000243535">
    <property type="component" value="Unassembled WGS sequence"/>
</dbReference>
<gene>
    <name evidence="4" type="ORF">Ga0061063_0779</name>
</gene>